<comment type="caution">
    <text evidence="1">The sequence shown here is derived from an EMBL/GenBank/DDBJ whole genome shotgun (WGS) entry which is preliminary data.</text>
</comment>
<accession>A0ABU9LMY0</accession>
<keyword evidence="2" id="KW-1185">Reference proteome</keyword>
<evidence type="ECO:0000313" key="1">
    <source>
        <dbReference type="EMBL" id="MEL5988359.1"/>
    </source>
</evidence>
<reference evidence="1 2" key="1">
    <citation type="submission" date="2024-04" db="EMBL/GenBank/DDBJ databases">
        <authorList>
            <person name="Wu Y.S."/>
            <person name="Zhang L."/>
        </authorList>
    </citation>
    <scope>NUCLEOTIDE SEQUENCE [LARGE SCALE GENOMIC DNA]</scope>
    <source>
        <strain evidence="1 2">KG-01</strain>
    </source>
</reference>
<protein>
    <submittedName>
        <fullName evidence="1">Excinuclease</fullName>
    </submittedName>
</protein>
<organism evidence="1 2">
    <name type="scientific">Kurthia gibsonii</name>
    <dbReference type="NCBI Taxonomy" id="33946"/>
    <lineage>
        <taxon>Bacteria</taxon>
        <taxon>Bacillati</taxon>
        <taxon>Bacillota</taxon>
        <taxon>Bacilli</taxon>
        <taxon>Bacillales</taxon>
        <taxon>Caryophanaceae</taxon>
        <taxon>Kurthia</taxon>
    </lineage>
</organism>
<dbReference type="RefSeq" id="WP_087680009.1">
    <property type="nucleotide sequence ID" value="NZ_JAWVOH010000005.1"/>
</dbReference>
<dbReference type="EMBL" id="JBCEWA010000005">
    <property type="protein sequence ID" value="MEL5988359.1"/>
    <property type="molecule type" value="Genomic_DNA"/>
</dbReference>
<gene>
    <name evidence="1" type="ORF">AAF454_08060</name>
</gene>
<name>A0ABU9LMY0_9BACL</name>
<sequence>MNTRYKITRLNEQEEPILTLEDFQQFFSTQSDFTYEDAFVSRNQEGVEMRIKGDFFMWHVDQVKVPFRFFDGELYVAISHPVIEEKMKEIAAALDAVYVEG</sequence>
<evidence type="ECO:0000313" key="2">
    <source>
        <dbReference type="Proteomes" id="UP001398420"/>
    </source>
</evidence>
<proteinExistence type="predicted"/>
<dbReference type="Proteomes" id="UP001398420">
    <property type="component" value="Unassembled WGS sequence"/>
</dbReference>